<evidence type="ECO:0000256" key="1">
    <source>
        <dbReference type="ARBA" id="ARBA00022723"/>
    </source>
</evidence>
<protein>
    <submittedName>
        <fullName evidence="6">Retrovirus-related Pol polyprotein from transposon TNT 1-94</fullName>
    </submittedName>
</protein>
<reference evidence="6" key="1">
    <citation type="journal article" date="2019" name="Sci. Rep.">
        <title>Draft genome of Tanacetum cinerariifolium, the natural source of mosquito coil.</title>
        <authorList>
            <person name="Yamashiro T."/>
            <person name="Shiraishi A."/>
            <person name="Satake H."/>
            <person name="Nakayama K."/>
        </authorList>
    </citation>
    <scope>NUCLEOTIDE SEQUENCE</scope>
</reference>
<dbReference type="PANTHER" id="PTHR42648">
    <property type="entry name" value="TRANSPOSASE, PUTATIVE-RELATED"/>
    <property type="match status" value="1"/>
</dbReference>
<feature type="domain" description="Reverse transcriptase Ty1/copia-type" evidence="4">
    <location>
        <begin position="1024"/>
        <end position="1097"/>
    </location>
</feature>
<dbReference type="InterPro" id="IPR039537">
    <property type="entry name" value="Retrotran_Ty1/copia-like"/>
</dbReference>
<dbReference type="GO" id="GO:0046872">
    <property type="term" value="F:metal ion binding"/>
    <property type="evidence" value="ECO:0007669"/>
    <property type="project" value="UniProtKB-KW"/>
</dbReference>
<gene>
    <name evidence="6" type="ORF">Tci_047787</name>
</gene>
<dbReference type="GO" id="GO:0003676">
    <property type="term" value="F:nucleic acid binding"/>
    <property type="evidence" value="ECO:0007669"/>
    <property type="project" value="InterPro"/>
</dbReference>
<organism evidence="6">
    <name type="scientific">Tanacetum cinerariifolium</name>
    <name type="common">Dalmatian daisy</name>
    <name type="synonym">Chrysanthemum cinerariifolium</name>
    <dbReference type="NCBI Taxonomy" id="118510"/>
    <lineage>
        <taxon>Eukaryota</taxon>
        <taxon>Viridiplantae</taxon>
        <taxon>Streptophyta</taxon>
        <taxon>Embryophyta</taxon>
        <taxon>Tracheophyta</taxon>
        <taxon>Spermatophyta</taxon>
        <taxon>Magnoliopsida</taxon>
        <taxon>eudicotyledons</taxon>
        <taxon>Gunneridae</taxon>
        <taxon>Pentapetalae</taxon>
        <taxon>asterids</taxon>
        <taxon>campanulids</taxon>
        <taxon>Asterales</taxon>
        <taxon>Asteraceae</taxon>
        <taxon>Asteroideae</taxon>
        <taxon>Anthemideae</taxon>
        <taxon>Anthemidinae</taxon>
        <taxon>Tanacetum</taxon>
    </lineage>
</organism>
<sequence length="1284" mass="145988">MDSMIPNREKNTLAEYMILSGADNHPPMLDKDLTKKYVELSATEKIQADCDLKATNIILQGLPSDIYSLVNHHRVAKDLWENFQLLMQGTSLTKHERECKLGDKILFVAGASGTWANISGIGGNYSGQQRVVKCFNFQGEGHMERQCPKPKRKRDATWFRDKVLLVKAQGKGKVLNEEESEFLAYHGIAEGPVTQSVITHNAAYQADDLDAYDSDCDEISTAKVVLMANLSNYGSDVLSEVNEDNLIANETLSAELERYKERVKLLEERQNVDLVADSEETLMLGEESRSKMLLKQSDPMVLENKVNIKPINYAELNRLSKDLKQFLIENNRLLDQIISQDIVNIVVNSSVDENTSVVMNDSVNYIEMCNRCLDLEAELIKQHNMVEKDKYNSLSKSFSKLEQYRISLELAMQFNKEIFQKNNTYMNQTEPSFDQLFELNNLKVELQAKDTTIKKLKAHIKRVNETSTSERKGFCHNSIKNDLRKIKGNDIVDNTAKVSNATTIAPEMYKLDPVTLAPKDKNNRETHIYYLKYTMKQAVILREIVELAYSLNPLDSASYSTCKYVKLIQELLGYVRDSCHDIHKPSEKLVAVTPVNKNKTVRFAEPIISSSTSLIHLGSSQTKTKHTTNNYVSTSIGVSQSTQSSRSKSIDNTKKDRILQISSSTKKKNKVEDYSRIVKSSLNKTNCVVEPYRNVNVQHSKLNTNSKLMIIATNKVPLREPIPLKVVAQESVVTRVYTRRPKVPTSVQNSKPKVAKSMNANRIEPDTSRGSDTSVAPSSYSLIDCRDMMASSPICLLSKATKTKSWLWHHRPSHLSFGAINHLARQSLVCALPKLKFEKGYLCSACAMRKSKKQSHKPKSEDTNQEKLYLLHIDLCGPISVASVNGKKYILVILDDYSQFTWVKFLASKYEAPNFIIKFLKMIQLRLNATVRNIPSVASPVPVEEAPAPVESTGSPSLTYVDQYAPSLKTVFEESSSSDVIPIIVHPDAHSKHLIEPKTHKDALTQSCWIVAMQEELHEFDHLEVWKLVPRPDKVMVITLKWIYIVKLDELGDILKNKARLVARGYRQEEGIDFKESFAPVARQEAVRIFLMFAAVTIRYFRSFSYLVQVIYVVTLSDPYSAATHFGGVTAAHVNMIVYQMDVKTTFMNGILHEEVYISQLDTFVDPDNPNHVYRLKKALYGLKQALRAWLVLPKAPTCCKKNLSIPKRNRQPETMHIDIRYHFIKEQMENEVVELYFVRTEFQLADIFTKALCREKIKFLIDKLGMRSFTSETLKELVDEAEE</sequence>
<dbReference type="SUPFAM" id="SSF53098">
    <property type="entry name" value="Ribonuclease H-like"/>
    <property type="match status" value="1"/>
</dbReference>
<dbReference type="GO" id="GO:0016787">
    <property type="term" value="F:hydrolase activity"/>
    <property type="evidence" value="ECO:0007669"/>
    <property type="project" value="UniProtKB-KW"/>
</dbReference>
<evidence type="ECO:0000313" key="6">
    <source>
        <dbReference type="EMBL" id="GEU75809.1"/>
    </source>
</evidence>
<dbReference type="InterPro" id="IPR013103">
    <property type="entry name" value="RVT_2"/>
</dbReference>
<dbReference type="InterPro" id="IPR012337">
    <property type="entry name" value="RNaseH-like_sf"/>
</dbReference>
<evidence type="ECO:0000259" key="4">
    <source>
        <dbReference type="Pfam" id="PF07727"/>
    </source>
</evidence>
<feature type="domain" description="Reverse transcriptase Ty1/copia-type" evidence="4">
    <location>
        <begin position="1131"/>
        <end position="1191"/>
    </location>
</feature>
<keyword evidence="2" id="KW-0378">Hydrolase</keyword>
<feature type="coiled-coil region" evidence="3">
    <location>
        <begin position="242"/>
        <end position="269"/>
    </location>
</feature>
<keyword evidence="1" id="KW-0479">Metal-binding</keyword>
<dbReference type="InterPro" id="IPR036397">
    <property type="entry name" value="RNaseH_sf"/>
</dbReference>
<dbReference type="Pfam" id="PF07727">
    <property type="entry name" value="RVT_2"/>
    <property type="match status" value="2"/>
</dbReference>
<dbReference type="Gene3D" id="3.30.420.10">
    <property type="entry name" value="Ribonuclease H-like superfamily/Ribonuclease H"/>
    <property type="match status" value="1"/>
</dbReference>
<dbReference type="Pfam" id="PF13976">
    <property type="entry name" value="gag_pre-integrs"/>
    <property type="match status" value="1"/>
</dbReference>
<evidence type="ECO:0000256" key="3">
    <source>
        <dbReference type="SAM" id="Coils"/>
    </source>
</evidence>
<comment type="caution">
    <text evidence="6">The sequence shown here is derived from an EMBL/GenBank/DDBJ whole genome shotgun (WGS) entry which is preliminary data.</text>
</comment>
<name>A0A6L2MR10_TANCI</name>
<evidence type="ECO:0000256" key="2">
    <source>
        <dbReference type="ARBA" id="ARBA00022801"/>
    </source>
</evidence>
<dbReference type="PANTHER" id="PTHR42648:SF18">
    <property type="entry name" value="RETROTRANSPOSON, UNCLASSIFIED-LIKE PROTEIN"/>
    <property type="match status" value="1"/>
</dbReference>
<dbReference type="EMBL" id="BKCJ010007154">
    <property type="protein sequence ID" value="GEU75809.1"/>
    <property type="molecule type" value="Genomic_DNA"/>
</dbReference>
<accession>A0A6L2MR10</accession>
<evidence type="ECO:0000259" key="5">
    <source>
        <dbReference type="Pfam" id="PF13976"/>
    </source>
</evidence>
<proteinExistence type="predicted"/>
<keyword evidence="3" id="KW-0175">Coiled coil</keyword>
<feature type="domain" description="GAG-pre-integrase" evidence="5">
    <location>
        <begin position="792"/>
        <end position="851"/>
    </location>
</feature>
<dbReference type="InterPro" id="IPR025724">
    <property type="entry name" value="GAG-pre-integrase_dom"/>
</dbReference>